<dbReference type="Proteomes" id="UP000317982">
    <property type="component" value="Unassembled WGS sequence"/>
</dbReference>
<organism evidence="1 2">
    <name type="scientific">Cryptosporangium phraense</name>
    <dbReference type="NCBI Taxonomy" id="2593070"/>
    <lineage>
        <taxon>Bacteria</taxon>
        <taxon>Bacillati</taxon>
        <taxon>Actinomycetota</taxon>
        <taxon>Actinomycetes</taxon>
        <taxon>Cryptosporangiales</taxon>
        <taxon>Cryptosporangiaceae</taxon>
        <taxon>Cryptosporangium</taxon>
    </lineage>
</organism>
<name>A0A545B0M3_9ACTN</name>
<comment type="caution">
    <text evidence="1">The sequence shown here is derived from an EMBL/GenBank/DDBJ whole genome shotgun (WGS) entry which is preliminary data.</text>
</comment>
<dbReference type="SUPFAM" id="SSF53850">
    <property type="entry name" value="Periplasmic binding protein-like II"/>
    <property type="match status" value="1"/>
</dbReference>
<keyword evidence="2" id="KW-1185">Reference proteome</keyword>
<dbReference type="InterPro" id="IPR006059">
    <property type="entry name" value="SBP"/>
</dbReference>
<dbReference type="PANTHER" id="PTHR43649">
    <property type="entry name" value="ARABINOSE-BINDING PROTEIN-RELATED"/>
    <property type="match status" value="1"/>
</dbReference>
<dbReference type="Pfam" id="PF13416">
    <property type="entry name" value="SBP_bac_8"/>
    <property type="match status" value="1"/>
</dbReference>
<gene>
    <name evidence="1" type="ORF">FL583_00600</name>
</gene>
<dbReference type="Gene3D" id="3.40.190.10">
    <property type="entry name" value="Periplasmic binding protein-like II"/>
    <property type="match status" value="1"/>
</dbReference>
<reference evidence="1 2" key="1">
    <citation type="submission" date="2019-07" db="EMBL/GenBank/DDBJ databases">
        <title>Cryptosporangium phraense sp. nov., isolated from plant litter.</title>
        <authorList>
            <person name="Suriyachadkun C."/>
        </authorList>
    </citation>
    <scope>NUCLEOTIDE SEQUENCE [LARGE SCALE GENOMIC DNA]</scope>
    <source>
        <strain evidence="1 2">A-T 5661</strain>
    </source>
</reference>
<proteinExistence type="predicted"/>
<protein>
    <submittedName>
        <fullName evidence="1">Carbohydrate ABC transporter substrate-binding protein</fullName>
    </submittedName>
</protein>
<dbReference type="PANTHER" id="PTHR43649:SF32">
    <property type="entry name" value="SUGAR BINDING SECRETED PROTEIN"/>
    <property type="match status" value="1"/>
</dbReference>
<dbReference type="InParanoid" id="A0A545B0M3"/>
<dbReference type="EMBL" id="VIRS01000001">
    <property type="protein sequence ID" value="TQS47119.1"/>
    <property type="molecule type" value="Genomic_DNA"/>
</dbReference>
<evidence type="ECO:0000313" key="2">
    <source>
        <dbReference type="Proteomes" id="UP000317982"/>
    </source>
</evidence>
<evidence type="ECO:0000313" key="1">
    <source>
        <dbReference type="EMBL" id="TQS47119.1"/>
    </source>
</evidence>
<sequence length="408" mass="43516">MFAPVAAAGCGTKTGAGKTDGTSLWCWPGGLSTKVVADAKQKFRNDTTLIYSEYSGNFRQKLTSALSGRAPAITGIKGEDIASFLPRADQFVDLTTLGADRLTSAYLPSKWQEATAVDGRQVGIPIDIGPTAMFYRTDVFDRAGLPTDPADVDAATATWAEFLAFGKRLRARLPGTYVLANTLTMFTIEVCQSGKRFVDQFNHFVGDDEHVKNAWDVAVQASTGGLCAGIDNDDKRWGPALAAGSIAVSFGAAWHAQDIESDAPSASGAWRVAAGPAGGANIGGSFLAIPASTTDQATAFEIIEWILSPENEARAYTDARLFPSTPSSYSMPALTEPEPYYGGQRTIDVFSASARKTRRAYEAPSDAAIQDVYLNELRNVEYHGKKPEQAWSDAVKAARTVAAENGVN</sequence>
<dbReference type="InterPro" id="IPR050490">
    <property type="entry name" value="Bact_solute-bd_prot1"/>
</dbReference>
<accession>A0A545B0M3</accession>
<dbReference type="OrthoDB" id="3226017at2"/>
<dbReference type="AlphaFoldDB" id="A0A545B0M3"/>